<gene>
    <name evidence="10" type="ORF">SAMN05192530_106280</name>
</gene>
<evidence type="ECO:0000256" key="8">
    <source>
        <dbReference type="PIRSR" id="PIRSR038994-3"/>
    </source>
</evidence>
<dbReference type="OrthoDB" id="9776488at2"/>
<dbReference type="GO" id="GO:0006046">
    <property type="term" value="P:N-acetylglucosamine catabolic process"/>
    <property type="evidence" value="ECO:0007669"/>
    <property type="project" value="TreeGrafter"/>
</dbReference>
<dbReference type="InterPro" id="IPR032466">
    <property type="entry name" value="Metal_Hydrolase"/>
</dbReference>
<feature type="binding site" evidence="7">
    <location>
        <position position="225"/>
    </location>
    <ligand>
        <name>substrate</name>
    </ligand>
</feature>
<dbReference type="SUPFAM" id="SSF51556">
    <property type="entry name" value="Metallo-dependent hydrolases"/>
    <property type="match status" value="1"/>
</dbReference>
<dbReference type="GO" id="GO:0008448">
    <property type="term" value="F:N-acetylglucosamine-6-phosphate deacetylase activity"/>
    <property type="evidence" value="ECO:0007669"/>
    <property type="project" value="InterPro"/>
</dbReference>
<feature type="binding site" evidence="8">
    <location>
        <position position="214"/>
    </location>
    <ligand>
        <name>Zn(2+)</name>
        <dbReference type="ChEBI" id="CHEBI:29105"/>
    </ligand>
</feature>
<sequence>MTDLLFTGCDIFDGERRRSEVDLRVRDGRVVAIEPMGGTDADEIVRVPGGLLAPGFVDIQVNGGGGVLLNETPSVDGVRTICETHARFGTTALLPTVITDRPEVTFAALDAVAQALASGVPGCAGIHVEGPFIAKARKGAHDPSLIRPMTEEDLRRLVASPVRPLLITVATESVTNAQIARLAEAGLHVSIGHCDASYDEAMAAFENGANCVTHLFNAMSQLGHRDPGLAAAALDHPGVWAGIIPDGHHVHPAMVALALRAKRGERRMIAISDAMPTVGVADTVFTLSGRTATRENGRLTLDDGTLAGADVAVIDVVRFLVNRMNVPLEEALRLSSRHPAEFLRQEGERGCLRRGARADIVWLSDELDVRGVWIGGKPVPLDA</sequence>
<evidence type="ECO:0000256" key="1">
    <source>
        <dbReference type="ARBA" id="ARBA00010716"/>
    </source>
</evidence>
<feature type="domain" description="Amidohydrolase-related" evidence="9">
    <location>
        <begin position="52"/>
        <end position="379"/>
    </location>
</feature>
<feature type="binding site" evidence="7">
    <location>
        <position position="249"/>
    </location>
    <ligand>
        <name>substrate</name>
    </ligand>
</feature>
<evidence type="ECO:0000256" key="4">
    <source>
        <dbReference type="ARBA" id="ARBA00023277"/>
    </source>
</evidence>
<proteinExistence type="inferred from homology"/>
<keyword evidence="4 5" id="KW-0119">Carbohydrate metabolism</keyword>
<dbReference type="Pfam" id="PF01979">
    <property type="entry name" value="Amidohydro_1"/>
    <property type="match status" value="1"/>
</dbReference>
<keyword evidence="3 5" id="KW-0378">Hydrolase</keyword>
<dbReference type="NCBIfam" id="TIGR00221">
    <property type="entry name" value="nagA"/>
    <property type="match status" value="1"/>
</dbReference>
<keyword evidence="2 8" id="KW-0479">Metal-binding</keyword>
<comment type="similarity">
    <text evidence="1 5">Belongs to the metallo-dependent hydrolases superfamily. NagA family.</text>
</comment>
<comment type="cofactor">
    <cofactor evidence="8">
        <name>a divalent metal cation</name>
        <dbReference type="ChEBI" id="CHEBI:60240"/>
    </cofactor>
    <text evidence="8">Binds 1 divalent metal cation per subunit.</text>
</comment>
<dbReference type="PIRSF" id="PIRSF038994">
    <property type="entry name" value="NagA"/>
    <property type="match status" value="1"/>
</dbReference>
<reference evidence="10 11" key="1">
    <citation type="submission" date="2016-10" db="EMBL/GenBank/DDBJ databases">
        <authorList>
            <person name="de Groot N.N."/>
        </authorList>
    </citation>
    <scope>NUCLEOTIDE SEQUENCE [LARGE SCALE GENOMIC DNA]</scope>
    <source>
        <strain evidence="11">L7-484,KACC 16230,DSM 25025</strain>
    </source>
</reference>
<keyword evidence="11" id="KW-1185">Reference proteome</keyword>
<dbReference type="SUPFAM" id="SSF51338">
    <property type="entry name" value="Composite domain of metallo-dependent hydrolases"/>
    <property type="match status" value="1"/>
</dbReference>
<dbReference type="AlphaFoldDB" id="A0A1H0JNF6"/>
<evidence type="ECO:0000313" key="11">
    <source>
        <dbReference type="Proteomes" id="UP000198793"/>
    </source>
</evidence>
<feature type="binding site" evidence="8">
    <location>
        <position position="129"/>
    </location>
    <ligand>
        <name>Zn(2+)</name>
        <dbReference type="ChEBI" id="CHEBI:29105"/>
    </ligand>
</feature>
<dbReference type="Proteomes" id="UP000198793">
    <property type="component" value="Unassembled WGS sequence"/>
</dbReference>
<evidence type="ECO:0000256" key="5">
    <source>
        <dbReference type="PIRNR" id="PIRNR038994"/>
    </source>
</evidence>
<dbReference type="EMBL" id="FNIT01000006">
    <property type="protein sequence ID" value="SDO45278.1"/>
    <property type="molecule type" value="Genomic_DNA"/>
</dbReference>
<dbReference type="PANTHER" id="PTHR11113:SF14">
    <property type="entry name" value="N-ACETYLGLUCOSAMINE-6-PHOSPHATE DEACETYLASE"/>
    <property type="match status" value="1"/>
</dbReference>
<evidence type="ECO:0000256" key="3">
    <source>
        <dbReference type="ARBA" id="ARBA00022801"/>
    </source>
</evidence>
<evidence type="ECO:0000256" key="2">
    <source>
        <dbReference type="ARBA" id="ARBA00022723"/>
    </source>
</evidence>
<evidence type="ECO:0000256" key="7">
    <source>
        <dbReference type="PIRSR" id="PIRSR038994-2"/>
    </source>
</evidence>
<feature type="binding site" evidence="7">
    <location>
        <begin position="217"/>
        <end position="218"/>
    </location>
    <ligand>
        <name>substrate</name>
    </ligand>
</feature>
<accession>A0A1H0JNF6</accession>
<dbReference type="Gene3D" id="3.20.20.140">
    <property type="entry name" value="Metal-dependent hydrolases"/>
    <property type="match status" value="1"/>
</dbReference>
<dbReference type="GO" id="GO:0046872">
    <property type="term" value="F:metal ion binding"/>
    <property type="evidence" value="ECO:0007669"/>
    <property type="project" value="UniProtKB-KW"/>
</dbReference>
<feature type="binding site" evidence="7">
    <location>
        <begin position="306"/>
        <end position="308"/>
    </location>
    <ligand>
        <name>substrate</name>
    </ligand>
</feature>
<dbReference type="InterPro" id="IPR011059">
    <property type="entry name" value="Metal-dep_hydrolase_composite"/>
</dbReference>
<dbReference type="PANTHER" id="PTHR11113">
    <property type="entry name" value="N-ACETYLGLUCOSAMINE-6-PHOSPHATE DEACETYLASE"/>
    <property type="match status" value="1"/>
</dbReference>
<dbReference type="RefSeq" id="WP_090674735.1">
    <property type="nucleotide sequence ID" value="NZ_FNIT01000006.1"/>
</dbReference>
<protein>
    <submittedName>
        <fullName evidence="10">N-acetylglucosamine 6-phosphate deacetylase</fullName>
    </submittedName>
</protein>
<organism evidence="10 11">
    <name type="scientific">Aureimonas jatrophae</name>
    <dbReference type="NCBI Taxonomy" id="1166073"/>
    <lineage>
        <taxon>Bacteria</taxon>
        <taxon>Pseudomonadati</taxon>
        <taxon>Pseudomonadota</taxon>
        <taxon>Alphaproteobacteria</taxon>
        <taxon>Hyphomicrobiales</taxon>
        <taxon>Aurantimonadaceae</taxon>
        <taxon>Aureimonas</taxon>
    </lineage>
</organism>
<evidence type="ECO:0000256" key="6">
    <source>
        <dbReference type="PIRSR" id="PIRSR038994-1"/>
    </source>
</evidence>
<feature type="binding site" evidence="7">
    <location>
        <position position="140"/>
    </location>
    <ligand>
        <name>substrate</name>
    </ligand>
</feature>
<dbReference type="InterPro" id="IPR003764">
    <property type="entry name" value="GlcNAc_6-P_deAcase"/>
</dbReference>
<dbReference type="STRING" id="1166073.SAMN05192530_106280"/>
<feature type="active site" description="Proton donor/acceptor" evidence="6">
    <location>
        <position position="273"/>
    </location>
</feature>
<dbReference type="CDD" id="cd00854">
    <property type="entry name" value="NagA"/>
    <property type="match status" value="1"/>
</dbReference>
<dbReference type="Gene3D" id="2.30.40.10">
    <property type="entry name" value="Urease, subunit C, domain 1"/>
    <property type="match status" value="1"/>
</dbReference>
<dbReference type="InterPro" id="IPR006680">
    <property type="entry name" value="Amidohydro-rel"/>
</dbReference>
<feature type="binding site" evidence="8">
    <location>
        <position position="193"/>
    </location>
    <ligand>
        <name>Zn(2+)</name>
        <dbReference type="ChEBI" id="CHEBI:29105"/>
    </ligand>
</feature>
<evidence type="ECO:0000259" key="9">
    <source>
        <dbReference type="Pfam" id="PF01979"/>
    </source>
</evidence>
<name>A0A1H0JNF6_9HYPH</name>
<evidence type="ECO:0000313" key="10">
    <source>
        <dbReference type="EMBL" id="SDO45278.1"/>
    </source>
</evidence>